<dbReference type="EMBL" id="JAJSOF020000015">
    <property type="protein sequence ID" value="KAJ4442196.1"/>
    <property type="molecule type" value="Genomic_DNA"/>
</dbReference>
<comment type="similarity">
    <text evidence="1">Belongs to the TOP6A family.</text>
</comment>
<reference evidence="3 4" key="1">
    <citation type="journal article" date="2022" name="Allergy">
        <title>Genome assembly and annotation of Periplaneta americana reveal a comprehensive cockroach allergen profile.</title>
        <authorList>
            <person name="Wang L."/>
            <person name="Xiong Q."/>
            <person name="Saelim N."/>
            <person name="Wang L."/>
            <person name="Nong W."/>
            <person name="Wan A.T."/>
            <person name="Shi M."/>
            <person name="Liu X."/>
            <person name="Cao Q."/>
            <person name="Hui J.H.L."/>
            <person name="Sookrung N."/>
            <person name="Leung T.F."/>
            <person name="Tungtrongchitr A."/>
            <person name="Tsui S.K.W."/>
        </authorList>
    </citation>
    <scope>NUCLEOTIDE SEQUENCE [LARGE SCALE GENOMIC DNA]</scope>
    <source>
        <strain evidence="3">PWHHKU_190912</strain>
    </source>
</reference>
<dbReference type="SUPFAM" id="SSF56726">
    <property type="entry name" value="DNA topoisomerase IV, alpha subunit"/>
    <property type="match status" value="1"/>
</dbReference>
<evidence type="ECO:0000313" key="4">
    <source>
        <dbReference type="Proteomes" id="UP001148838"/>
    </source>
</evidence>
<dbReference type="Gene3D" id="1.10.10.10">
    <property type="entry name" value="Winged helix-like DNA-binding domain superfamily/Winged helix DNA-binding domain"/>
    <property type="match status" value="1"/>
</dbReference>
<keyword evidence="1" id="KW-0799">Topoisomerase</keyword>
<sequence length="207" mass="22686">MAGLCEGGNEPACSLKAIWVLKEKKDREKRRSELMGVIEGLLLDVVRSVAEDRPPALTLRDHSDWNNVMFQHCLQPRPGGESSTLQVNFGASRSRAKFSLLVHLLGVVHRLLLTGASCTRRQLYYQNVALVRSQRVLDAAMRDVCCLLAAPAWDLGVGATSKGLVAGPLLLCMEHGDVIDCSTPGGQSGEMINTKMKEVLRLIHNEN</sequence>
<gene>
    <name evidence="3" type="ORF">ANN_12062</name>
</gene>
<comment type="catalytic activity">
    <reaction evidence="1">
        <text>ATP-dependent breakage, passage and rejoining of double-stranded DNA.</text>
        <dbReference type="EC" id="5.6.2.2"/>
    </reaction>
</comment>
<proteinExistence type="inferred from homology"/>
<dbReference type="PROSITE" id="PS52041">
    <property type="entry name" value="TOPO_IIB"/>
    <property type="match status" value="1"/>
</dbReference>
<protein>
    <recommendedName>
        <fullName evidence="2">Spo11/DNA topoisomerase VI subunit A N-terminal domain-containing protein</fullName>
    </recommendedName>
</protein>
<accession>A0ABQ8T6U4</accession>
<evidence type="ECO:0000256" key="1">
    <source>
        <dbReference type="PROSITE-ProRule" id="PRU01385"/>
    </source>
</evidence>
<dbReference type="PRINTS" id="PR01550">
    <property type="entry name" value="TOP6AFAMILY"/>
</dbReference>
<name>A0ABQ8T6U4_PERAM</name>
<dbReference type="PANTHER" id="PTHR10848">
    <property type="entry name" value="MEIOTIC RECOMBINATION PROTEIN SPO11"/>
    <property type="match status" value="1"/>
</dbReference>
<dbReference type="Proteomes" id="UP001148838">
    <property type="component" value="Unassembled WGS sequence"/>
</dbReference>
<keyword evidence="1" id="KW-0413">Isomerase</keyword>
<feature type="domain" description="Spo11/DNA topoisomerase VI subunit A N-terminal" evidence="2">
    <location>
        <begin position="97"/>
        <end position="157"/>
    </location>
</feature>
<evidence type="ECO:0000259" key="2">
    <source>
        <dbReference type="Pfam" id="PF04406"/>
    </source>
</evidence>
<organism evidence="3 4">
    <name type="scientific">Periplaneta americana</name>
    <name type="common">American cockroach</name>
    <name type="synonym">Blatta americana</name>
    <dbReference type="NCBI Taxonomy" id="6978"/>
    <lineage>
        <taxon>Eukaryota</taxon>
        <taxon>Metazoa</taxon>
        <taxon>Ecdysozoa</taxon>
        <taxon>Arthropoda</taxon>
        <taxon>Hexapoda</taxon>
        <taxon>Insecta</taxon>
        <taxon>Pterygota</taxon>
        <taxon>Neoptera</taxon>
        <taxon>Polyneoptera</taxon>
        <taxon>Dictyoptera</taxon>
        <taxon>Blattodea</taxon>
        <taxon>Blattoidea</taxon>
        <taxon>Blattidae</taxon>
        <taxon>Blattinae</taxon>
        <taxon>Periplaneta</taxon>
    </lineage>
</organism>
<comment type="caution">
    <text evidence="3">The sequence shown here is derived from an EMBL/GenBank/DDBJ whole genome shotgun (WGS) entry which is preliminary data.</text>
</comment>
<dbReference type="InterPro" id="IPR036078">
    <property type="entry name" value="Spo11/TopoVI_A_sf"/>
</dbReference>
<dbReference type="Pfam" id="PF04406">
    <property type="entry name" value="TP6A_N"/>
    <property type="match status" value="1"/>
</dbReference>
<evidence type="ECO:0000313" key="3">
    <source>
        <dbReference type="EMBL" id="KAJ4442196.1"/>
    </source>
</evidence>
<dbReference type="InterPro" id="IPR036388">
    <property type="entry name" value="WH-like_DNA-bd_sf"/>
</dbReference>
<dbReference type="InterPro" id="IPR002815">
    <property type="entry name" value="Spo11/TopoVI_A"/>
</dbReference>
<dbReference type="InterPro" id="IPR013049">
    <property type="entry name" value="Spo11/TopoVI_A_N"/>
</dbReference>
<dbReference type="PANTHER" id="PTHR10848:SF0">
    <property type="entry name" value="MEIOTIC RECOMBINATION PROTEIN SPO11"/>
    <property type="match status" value="1"/>
</dbReference>
<feature type="active site" description="O-(5'-phospho-DNA)-tyrosine intermediate" evidence="1">
    <location>
        <position position="125"/>
    </location>
</feature>
<keyword evidence="4" id="KW-1185">Reference proteome</keyword>
<keyword evidence="1" id="KW-0238">DNA-binding</keyword>